<dbReference type="PRINTS" id="PR00047">
    <property type="entry name" value="STROIDFINGER"/>
</dbReference>
<dbReference type="Pfam" id="PF00105">
    <property type="entry name" value="zf-C4"/>
    <property type="match status" value="1"/>
</dbReference>
<keyword evidence="3 10" id="KW-0863">Zinc-finger</keyword>
<dbReference type="SUPFAM" id="SSF48508">
    <property type="entry name" value="Nuclear receptor ligand-binding domain"/>
    <property type="match status" value="1"/>
</dbReference>
<dbReference type="PRINTS" id="PR00398">
    <property type="entry name" value="STRDHORMONER"/>
</dbReference>
<dbReference type="PANTHER" id="PTHR24086">
    <property type="entry name" value="NUCLEAR RECEPTOR SUBFAMILY 5 GROUP A"/>
    <property type="match status" value="1"/>
</dbReference>
<evidence type="ECO:0000256" key="1">
    <source>
        <dbReference type="ARBA" id="ARBA00004123"/>
    </source>
</evidence>
<dbReference type="SUPFAM" id="SSF57716">
    <property type="entry name" value="Glucocorticoid receptor-like (DNA-binding domain)"/>
    <property type="match status" value="1"/>
</dbReference>
<keyword evidence="4 10" id="KW-0862">Zinc</keyword>
<dbReference type="Gene3D" id="3.30.50.10">
    <property type="entry name" value="Erythroid Transcription Factor GATA-1, subunit A"/>
    <property type="match status" value="1"/>
</dbReference>
<dbReference type="GO" id="GO:0004879">
    <property type="term" value="F:nuclear receptor activity"/>
    <property type="evidence" value="ECO:0007669"/>
    <property type="project" value="InterPro"/>
</dbReference>
<dbReference type="CDD" id="cd06930">
    <property type="entry name" value="NR_LBD_F2"/>
    <property type="match status" value="1"/>
</dbReference>
<evidence type="ECO:0000256" key="11">
    <source>
        <dbReference type="SAM" id="MobiDB-lite"/>
    </source>
</evidence>
<feature type="compositionally biased region" description="Basic and acidic residues" evidence="11">
    <location>
        <begin position="11"/>
        <end position="22"/>
    </location>
</feature>
<keyword evidence="7 10" id="KW-0804">Transcription</keyword>
<keyword evidence="2 10" id="KW-0479">Metal-binding</keyword>
<dbReference type="InterPro" id="IPR001628">
    <property type="entry name" value="Znf_hrmn_rcpt"/>
</dbReference>
<evidence type="ECO:0000256" key="10">
    <source>
        <dbReference type="RuleBase" id="RU004334"/>
    </source>
</evidence>
<feature type="compositionally biased region" description="Pro residues" evidence="11">
    <location>
        <begin position="134"/>
        <end position="147"/>
    </location>
</feature>
<dbReference type="EMBL" id="OB660876">
    <property type="protein sequence ID" value="CAD7226617.1"/>
    <property type="molecule type" value="Genomic_DNA"/>
</dbReference>
<dbReference type="FunFam" id="3.30.50.10:FF:000037">
    <property type="entry name" value="Nuclear hormone receptor FTZ-F1 beta"/>
    <property type="match status" value="1"/>
</dbReference>
<feature type="compositionally biased region" description="Low complexity" evidence="11">
    <location>
        <begin position="453"/>
        <end position="488"/>
    </location>
</feature>
<protein>
    <submittedName>
        <fullName evidence="12">Uncharacterized protein</fullName>
    </submittedName>
</protein>
<dbReference type="GO" id="GO:0008270">
    <property type="term" value="F:zinc ion binding"/>
    <property type="evidence" value="ECO:0007669"/>
    <property type="project" value="UniProtKB-KW"/>
</dbReference>
<proteinExistence type="inferred from homology"/>
<keyword evidence="9 10" id="KW-0539">Nucleus</keyword>
<evidence type="ECO:0000313" key="12">
    <source>
        <dbReference type="EMBL" id="CAD7226617.1"/>
    </source>
</evidence>
<feature type="compositionally biased region" description="Low complexity" evidence="11">
    <location>
        <begin position="190"/>
        <end position="202"/>
    </location>
</feature>
<dbReference type="InterPro" id="IPR035500">
    <property type="entry name" value="NHR-like_dom_sf"/>
</dbReference>
<feature type="region of interest" description="Disordered" evidence="11">
    <location>
        <begin position="446"/>
        <end position="495"/>
    </location>
</feature>
<dbReference type="PANTHER" id="PTHR24086:SF25">
    <property type="entry name" value="NUCLEAR HORMONE RECEPTOR FTZ-F1 BETA"/>
    <property type="match status" value="1"/>
</dbReference>
<feature type="region of interest" description="Disordered" evidence="11">
    <location>
        <begin position="1"/>
        <end position="257"/>
    </location>
</feature>
<dbReference type="PROSITE" id="PS51030">
    <property type="entry name" value="NUCLEAR_REC_DBD_2"/>
    <property type="match status" value="1"/>
</dbReference>
<dbReference type="OrthoDB" id="5984981at2759"/>
<evidence type="ECO:0000256" key="6">
    <source>
        <dbReference type="ARBA" id="ARBA00023125"/>
    </source>
</evidence>
<accession>A0A7R8WD66</accession>
<reference evidence="12" key="1">
    <citation type="submission" date="2020-11" db="EMBL/GenBank/DDBJ databases">
        <authorList>
            <person name="Tran Van P."/>
        </authorList>
    </citation>
    <scope>NUCLEOTIDE SEQUENCE</scope>
</reference>
<dbReference type="PROSITE" id="PS51843">
    <property type="entry name" value="NR_LBD"/>
    <property type="match status" value="1"/>
</dbReference>
<dbReference type="InterPro" id="IPR001723">
    <property type="entry name" value="Nuclear_hrmn_rcpt"/>
</dbReference>
<evidence type="ECO:0000256" key="8">
    <source>
        <dbReference type="ARBA" id="ARBA00023170"/>
    </source>
</evidence>
<dbReference type="CDD" id="cd07167">
    <property type="entry name" value="NR_DBD_Lrh-1_like"/>
    <property type="match status" value="1"/>
</dbReference>
<feature type="compositionally biased region" description="Polar residues" evidence="11">
    <location>
        <begin position="117"/>
        <end position="133"/>
    </location>
</feature>
<dbReference type="GO" id="GO:0043565">
    <property type="term" value="F:sequence-specific DNA binding"/>
    <property type="evidence" value="ECO:0007669"/>
    <property type="project" value="InterPro"/>
</dbReference>
<dbReference type="PROSITE" id="PS00031">
    <property type="entry name" value="NUCLEAR_REC_DBD_1"/>
    <property type="match status" value="1"/>
</dbReference>
<evidence type="ECO:0000256" key="7">
    <source>
        <dbReference type="ARBA" id="ARBA00023163"/>
    </source>
</evidence>
<dbReference type="FunFam" id="1.10.565.10:FF:000036">
    <property type="entry name" value="Nuclear hormone receptor FTZ-F1 beta"/>
    <property type="match status" value="1"/>
</dbReference>
<sequence length="752" mass="81272">MPSTSGNVHKIYHEEQPKDVASHRTQTCSLRRRSSEPAPLSAAIPPDSVINGSSRDSLRRAQQWLEESVEHMGTISPPASANASPVPPHSAHHLLAPVGLSGPQSYGPGPPPASSSVTKSTTSYARYDNSPSENPHPLPPVNIPPLAPSSTLPPATTLPDEDSATTSSTRHLLKHYHGAILPPSPDPSRRSSSTYYSPTESPLQSRHLSSSGFSSPALTSRSSPGISRNNSDASQGGGNSNPSPMSPRRNGVPPTASTSDVPFPAFLPSNFTVASASSCSRLLFHPSASLHASASFERDLAEKIRDDLRDADVSPSLPSPPSLSCPPGSDLLPSLSGTTGISRQQLINSPCPVCGDKISGFHYGIFSCESCKGFFKRTVQNKKNYICLRGANCPISIATRKKCPACRFEKCLKMGMKLEAIREDRTRGGRSTYQCSYTIPSNLVPSGEGGYAAGPSSGPATPTNPATPSSVSSEPPSPSISATPPSTSRVKQEEGACALEDVEHLARSRPNPGVPVPLLLEQIMSVEHLWHHSPELQPASSRPPPPNPDDEGFLSSLCHIADHRLYKIVKWCKSLPLFHYIQIDDQIALLINAWCELLLFSCCFRSVPSPGLVRISEGRSVTLPDATEMGWGPCVERMLGFIDHLRRLKVDQYEFVALKVIILLTSDVSGLKEAERVRASQEQVLEALQQYTLSQYPHMPSKYGELLVRIPELERTCQFVVQTGKEMLSQTKKEGEKPGGFNLLMELLRGEH</sequence>
<dbReference type="GO" id="GO:0005634">
    <property type="term" value="C:nucleus"/>
    <property type="evidence" value="ECO:0007669"/>
    <property type="project" value="UniProtKB-SubCell"/>
</dbReference>
<dbReference type="Pfam" id="PF00104">
    <property type="entry name" value="Hormone_recep"/>
    <property type="match status" value="1"/>
</dbReference>
<gene>
    <name evidence="12" type="ORF">CTOB1V02_LOCUS4534</name>
</gene>
<comment type="subcellular location">
    <subcellularLocation>
        <location evidence="1 10">Nucleus</location>
    </subcellularLocation>
</comment>
<evidence type="ECO:0000256" key="9">
    <source>
        <dbReference type="ARBA" id="ARBA00023242"/>
    </source>
</evidence>
<dbReference type="InterPro" id="IPR016355">
    <property type="entry name" value="NR5-like"/>
</dbReference>
<organism evidence="12">
    <name type="scientific">Cyprideis torosa</name>
    <dbReference type="NCBI Taxonomy" id="163714"/>
    <lineage>
        <taxon>Eukaryota</taxon>
        <taxon>Metazoa</taxon>
        <taxon>Ecdysozoa</taxon>
        <taxon>Arthropoda</taxon>
        <taxon>Crustacea</taxon>
        <taxon>Oligostraca</taxon>
        <taxon>Ostracoda</taxon>
        <taxon>Podocopa</taxon>
        <taxon>Podocopida</taxon>
        <taxon>Cytherocopina</taxon>
        <taxon>Cytheroidea</taxon>
        <taxon>Cytherideidae</taxon>
        <taxon>Cyprideis</taxon>
    </lineage>
</organism>
<dbReference type="AlphaFoldDB" id="A0A7R8WD66"/>
<dbReference type="SMART" id="SM00399">
    <property type="entry name" value="ZnF_C4"/>
    <property type="match status" value="1"/>
</dbReference>
<dbReference type="InterPro" id="IPR013088">
    <property type="entry name" value="Znf_NHR/GATA"/>
</dbReference>
<feature type="compositionally biased region" description="Low complexity" evidence="11">
    <location>
        <begin position="148"/>
        <end position="158"/>
    </location>
</feature>
<name>A0A7R8WD66_9CRUS</name>
<keyword evidence="8 10" id="KW-0675">Receptor</keyword>
<comment type="similarity">
    <text evidence="10">Belongs to the nuclear hormone receptor family.</text>
</comment>
<evidence type="ECO:0000256" key="2">
    <source>
        <dbReference type="ARBA" id="ARBA00022723"/>
    </source>
</evidence>
<keyword evidence="5 10" id="KW-0805">Transcription regulation</keyword>
<dbReference type="Gene3D" id="1.10.565.10">
    <property type="entry name" value="Retinoid X Receptor"/>
    <property type="match status" value="1"/>
</dbReference>
<dbReference type="SMART" id="SM00430">
    <property type="entry name" value="HOLI"/>
    <property type="match status" value="1"/>
</dbReference>
<feature type="compositionally biased region" description="Polar residues" evidence="11">
    <location>
        <begin position="203"/>
        <end position="234"/>
    </location>
</feature>
<evidence type="ECO:0000256" key="3">
    <source>
        <dbReference type="ARBA" id="ARBA00022771"/>
    </source>
</evidence>
<evidence type="ECO:0000256" key="5">
    <source>
        <dbReference type="ARBA" id="ARBA00023015"/>
    </source>
</evidence>
<evidence type="ECO:0000256" key="4">
    <source>
        <dbReference type="ARBA" id="ARBA00022833"/>
    </source>
</evidence>
<dbReference type="InterPro" id="IPR000536">
    <property type="entry name" value="Nucl_hrmn_rcpt_lig-bd"/>
</dbReference>
<feature type="compositionally biased region" description="Low complexity" evidence="11">
    <location>
        <begin position="93"/>
        <end position="107"/>
    </location>
</feature>
<keyword evidence="6 10" id="KW-0238">DNA-binding</keyword>